<dbReference type="Pfam" id="PF06429">
    <property type="entry name" value="Flg_bbr_C"/>
    <property type="match status" value="1"/>
</dbReference>
<name>A0A0A2T8F7_9BACI</name>
<sequence length="274" mass="29930">MLRSSMQSAVTMGQLQQKLDIIGNNLSNVNTPGYKSREADFSSLLVQQMDNLDNEGENPNRVTPDGIRIGTGGYLAGTEMDLSRGPISQTDRPLDVALRQDNHMFQVQVNNNGAIETHYTRDGSFSFSANDDGSVSLVTSNGNPILGEDGPIQLDGNFDSFSIQQNGSVMVARNGEEAQQEAQISVVEAVRPRLLQAEGQNRLSIPENVDFNEAEILANVAPENNAMQQGALEQSNVDLAKQYTDMLTTQRAYQFNSRAISTGDQMMGLINNLR</sequence>
<gene>
    <name evidence="6" type="ORF">N782_16340</name>
</gene>
<dbReference type="Pfam" id="PF00460">
    <property type="entry name" value="Flg_bb_rod"/>
    <property type="match status" value="1"/>
</dbReference>
<dbReference type="Pfam" id="PF22692">
    <property type="entry name" value="LlgE_F_G_D1"/>
    <property type="match status" value="1"/>
</dbReference>
<keyword evidence="6" id="KW-0969">Cilium</keyword>
<dbReference type="AlphaFoldDB" id="A0A0A2T8F7"/>
<dbReference type="Proteomes" id="UP000030147">
    <property type="component" value="Unassembled WGS sequence"/>
</dbReference>
<dbReference type="STRING" id="1385514.N782_16340"/>
<keyword evidence="6" id="KW-0282">Flagellum</keyword>
<dbReference type="EMBL" id="AVBF01000047">
    <property type="protein sequence ID" value="KGP71804.1"/>
    <property type="molecule type" value="Genomic_DNA"/>
</dbReference>
<organism evidence="6 7">
    <name type="scientific">Pontibacillus yanchengensis Y32</name>
    <dbReference type="NCBI Taxonomy" id="1385514"/>
    <lineage>
        <taxon>Bacteria</taxon>
        <taxon>Bacillati</taxon>
        <taxon>Bacillota</taxon>
        <taxon>Bacilli</taxon>
        <taxon>Bacillales</taxon>
        <taxon>Bacillaceae</taxon>
        <taxon>Pontibacillus</taxon>
    </lineage>
</organism>
<keyword evidence="6" id="KW-0966">Cell projection</keyword>
<feature type="domain" description="Flagellar basal-body/hook protein C-terminal" evidence="4">
    <location>
        <begin position="228"/>
        <end position="273"/>
    </location>
</feature>
<protein>
    <submittedName>
        <fullName evidence="6">Flagellar hook-basal body protein</fullName>
    </submittedName>
</protein>
<dbReference type="InterPro" id="IPR001444">
    <property type="entry name" value="Flag_bb_rod_N"/>
</dbReference>
<dbReference type="PANTHER" id="PTHR30435:SF19">
    <property type="entry name" value="FLAGELLAR BASAL-BODY ROD PROTEIN FLGG"/>
    <property type="match status" value="1"/>
</dbReference>
<evidence type="ECO:0000256" key="1">
    <source>
        <dbReference type="ARBA" id="ARBA00009677"/>
    </source>
</evidence>
<evidence type="ECO:0000256" key="2">
    <source>
        <dbReference type="RuleBase" id="RU362116"/>
    </source>
</evidence>
<evidence type="ECO:0000259" key="4">
    <source>
        <dbReference type="Pfam" id="PF06429"/>
    </source>
</evidence>
<feature type="domain" description="Flagellar basal body rod protein N-terminal" evidence="3">
    <location>
        <begin position="12"/>
        <end position="35"/>
    </location>
</feature>
<dbReference type="InterPro" id="IPR020013">
    <property type="entry name" value="Flagellar_FlgE/F/G"/>
</dbReference>
<dbReference type="NCBIfam" id="TIGR03506">
    <property type="entry name" value="FlgEFG_subfam"/>
    <property type="match status" value="1"/>
</dbReference>
<keyword evidence="2" id="KW-0975">Bacterial flagellum</keyword>
<dbReference type="InterPro" id="IPR010930">
    <property type="entry name" value="Flg_bb/hook_C_dom"/>
</dbReference>
<proteinExistence type="inferred from homology"/>
<keyword evidence="7" id="KW-1185">Reference proteome</keyword>
<dbReference type="eggNOG" id="COG4786">
    <property type="taxonomic scope" value="Bacteria"/>
</dbReference>
<comment type="caution">
    <text evidence="6">The sequence shown here is derived from an EMBL/GenBank/DDBJ whole genome shotgun (WGS) entry which is preliminary data.</text>
</comment>
<dbReference type="InterPro" id="IPR019776">
    <property type="entry name" value="Flagellar_basal_body_rod_CS"/>
</dbReference>
<dbReference type="PANTHER" id="PTHR30435">
    <property type="entry name" value="FLAGELLAR PROTEIN"/>
    <property type="match status" value="1"/>
</dbReference>
<dbReference type="RefSeq" id="WP_036821874.1">
    <property type="nucleotide sequence ID" value="NZ_AVBF01000047.1"/>
</dbReference>
<dbReference type="GO" id="GO:0009425">
    <property type="term" value="C:bacterial-type flagellum basal body"/>
    <property type="evidence" value="ECO:0007669"/>
    <property type="project" value="UniProtKB-SubCell"/>
</dbReference>
<dbReference type="OrthoDB" id="9804559at2"/>
<dbReference type="InterPro" id="IPR037925">
    <property type="entry name" value="FlgE/F/G-like"/>
</dbReference>
<comment type="subcellular location">
    <subcellularLocation>
        <location evidence="2">Bacterial flagellum basal body</location>
    </subcellularLocation>
</comment>
<feature type="domain" description="Flagellar hook protein FlgE/F/G-like D1" evidence="5">
    <location>
        <begin position="102"/>
        <end position="171"/>
    </location>
</feature>
<reference evidence="6 7" key="1">
    <citation type="journal article" date="2015" name="Stand. Genomic Sci.">
        <title>High quality draft genome sequence of the moderately halophilic bacterium Pontibacillus yanchengensis Y32(T) and comparison among Pontibacillus genomes.</title>
        <authorList>
            <person name="Huang J."/>
            <person name="Qiao Z.X."/>
            <person name="Tang J.W."/>
            <person name="Wang G."/>
        </authorList>
    </citation>
    <scope>NUCLEOTIDE SEQUENCE [LARGE SCALE GENOMIC DNA]</scope>
    <source>
        <strain evidence="6 7">Y32</strain>
    </source>
</reference>
<comment type="similarity">
    <text evidence="1 2">Belongs to the flagella basal body rod proteins family.</text>
</comment>
<dbReference type="InterPro" id="IPR053967">
    <property type="entry name" value="LlgE_F_G-like_D1"/>
</dbReference>
<evidence type="ECO:0000313" key="6">
    <source>
        <dbReference type="EMBL" id="KGP71804.1"/>
    </source>
</evidence>
<evidence type="ECO:0000259" key="3">
    <source>
        <dbReference type="Pfam" id="PF00460"/>
    </source>
</evidence>
<accession>A0A0A2T8F7</accession>
<dbReference type="PROSITE" id="PS00588">
    <property type="entry name" value="FLAGELLA_BB_ROD"/>
    <property type="match status" value="1"/>
</dbReference>
<dbReference type="SUPFAM" id="SSF117143">
    <property type="entry name" value="Flagellar hook protein flgE"/>
    <property type="match status" value="1"/>
</dbReference>
<dbReference type="GO" id="GO:0071978">
    <property type="term" value="P:bacterial-type flagellum-dependent swarming motility"/>
    <property type="evidence" value="ECO:0007669"/>
    <property type="project" value="TreeGrafter"/>
</dbReference>
<evidence type="ECO:0000313" key="7">
    <source>
        <dbReference type="Proteomes" id="UP000030147"/>
    </source>
</evidence>
<evidence type="ECO:0000259" key="5">
    <source>
        <dbReference type="Pfam" id="PF22692"/>
    </source>
</evidence>